<keyword evidence="2 3" id="KW-0012">Acyltransferase</keyword>
<dbReference type="InterPro" id="IPR050179">
    <property type="entry name" value="Trans_hexapeptide_repeat"/>
</dbReference>
<dbReference type="SUPFAM" id="SSF51161">
    <property type="entry name" value="Trimeric LpxA-like enzymes"/>
    <property type="match status" value="1"/>
</dbReference>
<dbReference type="PANTHER" id="PTHR43300:SF12">
    <property type="entry name" value="CHLORAMPHENICOL ACETYLTRANSFERASE"/>
    <property type="match status" value="1"/>
</dbReference>
<protein>
    <submittedName>
        <fullName evidence="3">Acyltransferase</fullName>
    </submittedName>
</protein>
<evidence type="ECO:0000313" key="3">
    <source>
        <dbReference type="EMBL" id="MDK2563799.1"/>
    </source>
</evidence>
<dbReference type="GO" id="GO:0016746">
    <property type="term" value="F:acyltransferase activity"/>
    <property type="evidence" value="ECO:0007669"/>
    <property type="project" value="UniProtKB-KW"/>
</dbReference>
<dbReference type="PANTHER" id="PTHR43300">
    <property type="entry name" value="ACETYLTRANSFERASE"/>
    <property type="match status" value="1"/>
</dbReference>
<keyword evidence="1" id="KW-0808">Transferase</keyword>
<sequence length="190" mass="21160">MAYYTDIELKEIGFKYIGSNVRISKTTSIYNPEKMIIGDNCKIDDFCILSGKIELGNNIHISVYCHVAGGDEGIYMEDFSGLSHYVNIFTRSDDYSGKFLTNPTVPDEYKNIKKGSVIIKKHGIIGCNSVIFPGVIIEEGVAVGAMSLVNKPTIPWKTYIGIPAKAVGERSKELLELEKKYIQSNNHIRS</sequence>
<dbReference type="Proteomes" id="UP001301012">
    <property type="component" value="Unassembled WGS sequence"/>
</dbReference>
<dbReference type="EMBL" id="JASKYM010000004">
    <property type="protein sequence ID" value="MDK2563799.1"/>
    <property type="molecule type" value="Genomic_DNA"/>
</dbReference>
<dbReference type="Gene3D" id="2.160.10.10">
    <property type="entry name" value="Hexapeptide repeat proteins"/>
    <property type="match status" value="1"/>
</dbReference>
<accession>A0ABT7EA49</accession>
<evidence type="ECO:0000313" key="4">
    <source>
        <dbReference type="Proteomes" id="UP001301012"/>
    </source>
</evidence>
<proteinExistence type="predicted"/>
<gene>
    <name evidence="3" type="ORF">QOZ84_09580</name>
</gene>
<dbReference type="InterPro" id="IPR011004">
    <property type="entry name" value="Trimer_LpxA-like_sf"/>
</dbReference>
<evidence type="ECO:0000256" key="2">
    <source>
        <dbReference type="ARBA" id="ARBA00023315"/>
    </source>
</evidence>
<name>A0ABT7EA49_9FIRM</name>
<evidence type="ECO:0000256" key="1">
    <source>
        <dbReference type="ARBA" id="ARBA00022679"/>
    </source>
</evidence>
<comment type="caution">
    <text evidence="3">The sequence shown here is derived from an EMBL/GenBank/DDBJ whole genome shotgun (WGS) entry which is preliminary data.</text>
</comment>
<reference evidence="3 4" key="1">
    <citation type="submission" date="2023-05" db="EMBL/GenBank/DDBJ databases">
        <title>Rombocin, a short stable natural nisin variant, displays selective antimicrobial activity against Listeria monocytogenes and employs dual mode of action to kill target bacterial strains.</title>
        <authorList>
            <person name="Wambui J."/>
            <person name="Stephan R."/>
            <person name="Kuipers O.P."/>
        </authorList>
    </citation>
    <scope>NUCLEOTIDE SEQUENCE [LARGE SCALE GENOMIC DNA]</scope>
    <source>
        <strain evidence="3 4">RC002</strain>
    </source>
</reference>
<keyword evidence="4" id="KW-1185">Reference proteome</keyword>
<dbReference type="RefSeq" id="WP_284132741.1">
    <property type="nucleotide sequence ID" value="NZ_JASKYM010000004.1"/>
</dbReference>
<organism evidence="3 4">
    <name type="scientific">Romboutsia sedimentorum</name>
    <dbReference type="NCBI Taxonomy" id="1368474"/>
    <lineage>
        <taxon>Bacteria</taxon>
        <taxon>Bacillati</taxon>
        <taxon>Bacillota</taxon>
        <taxon>Clostridia</taxon>
        <taxon>Peptostreptococcales</taxon>
        <taxon>Peptostreptococcaceae</taxon>
        <taxon>Romboutsia</taxon>
    </lineage>
</organism>